<sequence>MNVVFYLFLSILLVYISKGKEGLKNYFGEISLLFTKKPIGSLLFGLYVPFLTHIIVILLPWMNNVSLYYVKMQVDIIEGWPLWLGILQVFVFSFYEELTMRVFIYKGFSKTLNNTFALLFSLFLFTILHNNRLGSIGLNGMSDFQLYMIQVPYYFSAGLLYIYLLDSRQSFWTSLGAHFSVNHFFAKCLKSDVRDGIFVILLITVFQVIYVFLDYILRHKVNREEVEELKLT</sequence>
<keyword evidence="1" id="KW-0812">Transmembrane</keyword>
<name>H9UB26_FERPD</name>
<evidence type="ECO:0000256" key="1">
    <source>
        <dbReference type="SAM" id="Phobius"/>
    </source>
</evidence>
<feature type="domain" description="CAAX prenyl protease 2/Lysostaphin resistance protein A-like" evidence="2">
    <location>
        <begin position="80"/>
        <end position="183"/>
    </location>
</feature>
<keyword evidence="1" id="KW-1133">Transmembrane helix</keyword>
<dbReference type="HOGENOM" id="CLU_081535_0_0_0"/>
<dbReference type="GO" id="GO:0080120">
    <property type="term" value="P:CAAX-box protein maturation"/>
    <property type="evidence" value="ECO:0007669"/>
    <property type="project" value="UniProtKB-ARBA"/>
</dbReference>
<dbReference type="AlphaFoldDB" id="H9UB26"/>
<dbReference type="Proteomes" id="UP000007384">
    <property type="component" value="Chromosome"/>
</dbReference>
<gene>
    <name evidence="3" type="ordered locus">Ferpe_0589</name>
</gene>
<dbReference type="STRING" id="771875.Ferpe_0589"/>
<feature type="transmembrane region" description="Helical" evidence="1">
    <location>
        <begin position="197"/>
        <end position="217"/>
    </location>
</feature>
<organism evidence="3 4">
    <name type="scientific">Fervidobacterium pennivorans (strain DSM 9078 / Ven5)</name>
    <dbReference type="NCBI Taxonomy" id="771875"/>
    <lineage>
        <taxon>Bacteria</taxon>
        <taxon>Thermotogati</taxon>
        <taxon>Thermotogota</taxon>
        <taxon>Thermotogae</taxon>
        <taxon>Thermotogales</taxon>
        <taxon>Fervidobacteriaceae</taxon>
        <taxon>Fervidobacterium</taxon>
    </lineage>
</organism>
<dbReference type="EMBL" id="CP003260">
    <property type="protein sequence ID" value="AFG34719.1"/>
    <property type="molecule type" value="Genomic_DNA"/>
</dbReference>
<evidence type="ECO:0000313" key="3">
    <source>
        <dbReference type="EMBL" id="AFG34719.1"/>
    </source>
</evidence>
<dbReference type="InterPro" id="IPR003675">
    <property type="entry name" value="Rce1/LyrA-like_dom"/>
</dbReference>
<dbReference type="GO" id="GO:0006508">
    <property type="term" value="P:proteolysis"/>
    <property type="evidence" value="ECO:0007669"/>
    <property type="project" value="UniProtKB-KW"/>
</dbReference>
<evidence type="ECO:0000259" key="2">
    <source>
        <dbReference type="Pfam" id="PF02517"/>
    </source>
</evidence>
<proteinExistence type="predicted"/>
<keyword evidence="3" id="KW-0645">Protease</keyword>
<keyword evidence="4" id="KW-1185">Reference proteome</keyword>
<dbReference type="KEGG" id="fpe:Ferpe_0589"/>
<dbReference type="PATRIC" id="fig|771875.3.peg.602"/>
<evidence type="ECO:0000313" key="4">
    <source>
        <dbReference type="Proteomes" id="UP000007384"/>
    </source>
</evidence>
<accession>H9UB26</accession>
<keyword evidence="1" id="KW-0472">Membrane</keyword>
<feature type="transmembrane region" description="Helical" evidence="1">
    <location>
        <begin position="115"/>
        <end position="134"/>
    </location>
</feature>
<feature type="transmembrane region" description="Helical" evidence="1">
    <location>
        <begin position="146"/>
        <end position="164"/>
    </location>
</feature>
<dbReference type="GO" id="GO:0004175">
    <property type="term" value="F:endopeptidase activity"/>
    <property type="evidence" value="ECO:0007669"/>
    <property type="project" value="UniProtKB-ARBA"/>
</dbReference>
<feature type="transmembrane region" description="Helical" evidence="1">
    <location>
        <begin position="43"/>
        <end position="62"/>
    </location>
</feature>
<protein>
    <submittedName>
        <fullName evidence="3">CAAX amino terminal protease family</fullName>
    </submittedName>
</protein>
<keyword evidence="3" id="KW-0378">Hydrolase</keyword>
<dbReference type="Pfam" id="PF02517">
    <property type="entry name" value="Rce1-like"/>
    <property type="match status" value="1"/>
</dbReference>
<feature type="transmembrane region" description="Helical" evidence="1">
    <location>
        <begin position="74"/>
        <end position="95"/>
    </location>
</feature>
<reference evidence="3" key="1">
    <citation type="submission" date="2012-03" db="EMBL/GenBank/DDBJ databases">
        <title>Complete sequence of Fervidobacterium pennivorans DSM 9078.</title>
        <authorList>
            <consortium name="US DOE Joint Genome Institute"/>
            <person name="Lucas S."/>
            <person name="Han J."/>
            <person name="Lapidus A."/>
            <person name="Cheng J.-F."/>
            <person name="Goodwin L."/>
            <person name="Pitluck S."/>
            <person name="Peters L."/>
            <person name="Ovchinnikova G."/>
            <person name="Lu M."/>
            <person name="Detter J.C."/>
            <person name="Han C."/>
            <person name="Tapia R."/>
            <person name="Land M."/>
            <person name="Hauser L."/>
            <person name="Kyrpides N."/>
            <person name="Ivanova N."/>
            <person name="Pagani I."/>
            <person name="Noll K.M."/>
            <person name="Woyke T."/>
        </authorList>
    </citation>
    <scope>NUCLEOTIDE SEQUENCE</scope>
    <source>
        <strain evidence="3">DSM 9078</strain>
    </source>
</reference>
<dbReference type="eggNOG" id="COG1266">
    <property type="taxonomic scope" value="Bacteria"/>
</dbReference>